<feature type="transmembrane region" description="Helical" evidence="7">
    <location>
        <begin position="58"/>
        <end position="83"/>
    </location>
</feature>
<comment type="similarity">
    <text evidence="5">Belongs to the SAT4 family.</text>
</comment>
<comment type="caution">
    <text evidence="9">The sequence shown here is derived from an EMBL/GenBank/DDBJ whole genome shotgun (WGS) entry which is preliminary data.</text>
</comment>
<gene>
    <name evidence="9" type="ORF">MFIFM68171_04770</name>
</gene>
<feature type="transmembrane region" description="Helical" evidence="7">
    <location>
        <begin position="264"/>
        <end position="282"/>
    </location>
</feature>
<reference evidence="9 10" key="1">
    <citation type="submission" date="2024-09" db="EMBL/GenBank/DDBJ databases">
        <title>Itraconazole resistance in Madurella fahalii resulting from another homologue of gene encoding cytochrome P450 14-alpha sterol demethylase (CYP51).</title>
        <authorList>
            <person name="Yoshioka I."/>
            <person name="Fahal A.H."/>
            <person name="Kaneko S."/>
            <person name="Yaguchi T."/>
        </authorList>
    </citation>
    <scope>NUCLEOTIDE SEQUENCE [LARGE SCALE GENOMIC DNA]</scope>
    <source>
        <strain evidence="9 10">IFM 68171</strain>
    </source>
</reference>
<proteinExistence type="inferred from homology"/>
<comment type="subcellular location">
    <subcellularLocation>
        <location evidence="1">Membrane</location>
        <topology evidence="1">Multi-pass membrane protein</topology>
    </subcellularLocation>
</comment>
<keyword evidence="3 7" id="KW-1133">Transmembrane helix</keyword>
<feature type="transmembrane region" description="Helical" evidence="7">
    <location>
        <begin position="228"/>
        <end position="252"/>
    </location>
</feature>
<keyword evidence="10" id="KW-1185">Reference proteome</keyword>
<dbReference type="PANTHER" id="PTHR33048">
    <property type="entry name" value="PTH11-LIKE INTEGRAL MEMBRANE PROTEIN (AFU_ORTHOLOGUE AFUA_5G11245)"/>
    <property type="match status" value="1"/>
</dbReference>
<evidence type="ECO:0000259" key="8">
    <source>
        <dbReference type="Pfam" id="PF20684"/>
    </source>
</evidence>
<feature type="region of interest" description="Disordered" evidence="6">
    <location>
        <begin position="434"/>
        <end position="465"/>
    </location>
</feature>
<evidence type="ECO:0000256" key="6">
    <source>
        <dbReference type="SAM" id="MobiDB-lite"/>
    </source>
</evidence>
<evidence type="ECO:0000313" key="10">
    <source>
        <dbReference type="Proteomes" id="UP001628179"/>
    </source>
</evidence>
<evidence type="ECO:0000313" key="9">
    <source>
        <dbReference type="EMBL" id="GAB1314560.1"/>
    </source>
</evidence>
<keyword evidence="2 7" id="KW-0812">Transmembrane</keyword>
<feature type="domain" description="Rhodopsin" evidence="8">
    <location>
        <begin position="42"/>
        <end position="287"/>
    </location>
</feature>
<organism evidence="9 10">
    <name type="scientific">Madurella fahalii</name>
    <dbReference type="NCBI Taxonomy" id="1157608"/>
    <lineage>
        <taxon>Eukaryota</taxon>
        <taxon>Fungi</taxon>
        <taxon>Dikarya</taxon>
        <taxon>Ascomycota</taxon>
        <taxon>Pezizomycotina</taxon>
        <taxon>Sordariomycetes</taxon>
        <taxon>Sordariomycetidae</taxon>
        <taxon>Sordariales</taxon>
        <taxon>Sordariales incertae sedis</taxon>
        <taxon>Madurella</taxon>
    </lineage>
</organism>
<dbReference type="GeneID" id="98175513"/>
<keyword evidence="4 7" id="KW-0472">Membrane</keyword>
<dbReference type="InterPro" id="IPR052337">
    <property type="entry name" value="SAT4-like"/>
</dbReference>
<evidence type="ECO:0000256" key="5">
    <source>
        <dbReference type="ARBA" id="ARBA00038359"/>
    </source>
</evidence>
<accession>A0ABQ0GA35</accession>
<feature type="transmembrane region" description="Helical" evidence="7">
    <location>
        <begin position="112"/>
        <end position="136"/>
    </location>
</feature>
<dbReference type="RefSeq" id="XP_070916291.1">
    <property type="nucleotide sequence ID" value="XM_071060190.1"/>
</dbReference>
<dbReference type="InterPro" id="IPR049326">
    <property type="entry name" value="Rhodopsin_dom_fungi"/>
</dbReference>
<evidence type="ECO:0000256" key="7">
    <source>
        <dbReference type="SAM" id="Phobius"/>
    </source>
</evidence>
<protein>
    <submittedName>
        <fullName evidence="9">Rhodopsin domain-containing protein</fullName>
    </submittedName>
</protein>
<feature type="compositionally biased region" description="Low complexity" evidence="6">
    <location>
        <begin position="434"/>
        <end position="444"/>
    </location>
</feature>
<evidence type="ECO:0000256" key="3">
    <source>
        <dbReference type="ARBA" id="ARBA00022989"/>
    </source>
</evidence>
<feature type="transmembrane region" description="Helical" evidence="7">
    <location>
        <begin position="195"/>
        <end position="216"/>
    </location>
</feature>
<feature type="transmembrane region" description="Helical" evidence="7">
    <location>
        <begin position="20"/>
        <end position="46"/>
    </location>
</feature>
<evidence type="ECO:0000256" key="4">
    <source>
        <dbReference type="ARBA" id="ARBA00023136"/>
    </source>
</evidence>
<dbReference type="Pfam" id="PF20684">
    <property type="entry name" value="Fung_rhodopsin"/>
    <property type="match status" value="1"/>
</dbReference>
<sequence>MSTSSDPQEFRRLIESAGKIHMNAFQVAIGVLTGLALLCFVARMWIRLRYQKRLRLDDAFLILAAACLVAAVGILYHITYFLYLHSAALHVPQVLPELLANFNQLLALQKKVYPFLALIWTTTFAVKGCFLAFLRPLVWHISKHMNRYYWFIVYFTAISWAFCVADPFIICPYFGLDAVKCFSSTVDESKTLGLTSLVTVLDILSDIFIISLPIIVLRSSQLSRSTKWGLGVFLCLSIFMAICAIVRVAGFYYEGKEDDTFLFFWQHVEGVVAVMMASITAFRTLFVKPTKTAEVTTLHSPAGGLLHRILSRFRSLARAQPSSKEKPLELNTTMSGSNDDSPFLKNFPKIPPPTFSGLRTFIRRNNRSSVTTTTATTTTFFPLDSAIDPAESDYHAILRTQKVAVASVSPATSYDWQIPSFTYYSHGNASSYHAHVSSPASSSHGNESLPGQQLPRFAGYSTNGQ</sequence>
<evidence type="ECO:0000256" key="2">
    <source>
        <dbReference type="ARBA" id="ARBA00022692"/>
    </source>
</evidence>
<name>A0ABQ0GA35_9PEZI</name>
<feature type="transmembrane region" description="Helical" evidence="7">
    <location>
        <begin position="148"/>
        <end position="175"/>
    </location>
</feature>
<evidence type="ECO:0000256" key="1">
    <source>
        <dbReference type="ARBA" id="ARBA00004141"/>
    </source>
</evidence>
<dbReference type="PANTHER" id="PTHR33048:SF92">
    <property type="entry name" value="INTEGRAL MEMBRANE PROTEIN"/>
    <property type="match status" value="1"/>
</dbReference>
<dbReference type="Proteomes" id="UP001628179">
    <property type="component" value="Unassembled WGS sequence"/>
</dbReference>
<dbReference type="EMBL" id="BAAFSV010000002">
    <property type="protein sequence ID" value="GAB1314560.1"/>
    <property type="molecule type" value="Genomic_DNA"/>
</dbReference>